<keyword evidence="2" id="KW-0732">Signal</keyword>
<dbReference type="GeneID" id="49382364"/>
<feature type="compositionally biased region" description="Pro residues" evidence="1">
    <location>
        <begin position="146"/>
        <end position="158"/>
    </location>
</feature>
<feature type="chain" id="PRO_5043501112" evidence="2">
    <location>
        <begin position="34"/>
        <end position="244"/>
    </location>
</feature>
<evidence type="ECO:0000256" key="2">
    <source>
        <dbReference type="SAM" id="SignalP"/>
    </source>
</evidence>
<accession>A0A2K8P8T1</accession>
<feature type="compositionally biased region" description="Low complexity" evidence="1">
    <location>
        <begin position="159"/>
        <end position="200"/>
    </location>
</feature>
<feature type="region of interest" description="Disordered" evidence="1">
    <location>
        <begin position="116"/>
        <end position="204"/>
    </location>
</feature>
<feature type="signal peptide" evidence="2">
    <location>
        <begin position="1"/>
        <end position="33"/>
    </location>
</feature>
<name>A0A2K8P8T1_STRLA</name>
<organism evidence="3 4">
    <name type="scientific">Streptomyces lavendulae subsp. lavendulae</name>
    <dbReference type="NCBI Taxonomy" id="58340"/>
    <lineage>
        <taxon>Bacteria</taxon>
        <taxon>Bacillati</taxon>
        <taxon>Actinomycetota</taxon>
        <taxon>Actinomycetes</taxon>
        <taxon>Kitasatosporales</taxon>
        <taxon>Streptomycetaceae</taxon>
        <taxon>Streptomyces</taxon>
    </lineage>
</organism>
<reference evidence="3 4" key="1">
    <citation type="submission" date="2017-11" db="EMBL/GenBank/DDBJ databases">
        <title>Complete genome sequence of Streptomyces lavendulae subsp. lavendulae CCM 3239 (formerly 'Streptomyces aureofaciens CCM 3239'), the producer of the angucycline-type antibiotic auricin.</title>
        <authorList>
            <person name="Busche T."/>
            <person name="Novakova R."/>
            <person name="Al'Dilaimi A."/>
            <person name="Homerova D."/>
            <person name="Feckova L."/>
            <person name="Rezuchova B."/>
            <person name="Mingyar E."/>
            <person name="Csolleiova D."/>
            <person name="Bekeova C."/>
            <person name="Winkler A."/>
            <person name="Sevcikova B."/>
            <person name="Kalinowski J."/>
            <person name="Kormanec J."/>
            <person name="Ruckert C."/>
        </authorList>
    </citation>
    <scope>NUCLEOTIDE SEQUENCE [LARGE SCALE GENOMIC DNA]</scope>
    <source>
        <strain evidence="3 4">CCM 3239</strain>
    </source>
</reference>
<evidence type="ECO:0000256" key="1">
    <source>
        <dbReference type="SAM" id="MobiDB-lite"/>
    </source>
</evidence>
<gene>
    <name evidence="3" type="ORF">SLAV_06220</name>
</gene>
<dbReference type="KEGG" id="slx:SLAV_06220"/>
<dbReference type="Proteomes" id="UP000231791">
    <property type="component" value="Chromosome"/>
</dbReference>
<proteinExistence type="predicted"/>
<evidence type="ECO:0000313" key="4">
    <source>
        <dbReference type="Proteomes" id="UP000231791"/>
    </source>
</evidence>
<dbReference type="AlphaFoldDB" id="A0A2K8P8T1"/>
<protein>
    <submittedName>
        <fullName evidence="3">Uncharacterized protein</fullName>
    </submittedName>
</protein>
<keyword evidence="4" id="KW-1185">Reference proteome</keyword>
<dbReference type="EMBL" id="CP024985">
    <property type="protein sequence ID" value="ATZ23149.1"/>
    <property type="molecule type" value="Genomic_DNA"/>
</dbReference>
<dbReference type="OrthoDB" id="4332523at2"/>
<evidence type="ECO:0000313" key="3">
    <source>
        <dbReference type="EMBL" id="ATZ23149.1"/>
    </source>
</evidence>
<dbReference type="RefSeq" id="WP_030224191.1">
    <property type="nucleotide sequence ID" value="NZ_CP024985.1"/>
</dbReference>
<feature type="compositionally biased region" description="Low complexity" evidence="1">
    <location>
        <begin position="119"/>
        <end position="145"/>
    </location>
</feature>
<sequence>MGAIRSSAIALLSAGATGAALALCASGAPAALAAEAAPVTSFGFAITPSTVAPGGQAVLSVSGCGAAYATASSGVFDTVSIARGQTARITVDRDARRGALYSVSFTCNGETGSADLVIAGGTSKPTTSSTSGPRPSPSTRTTTAPAPRPKPTPTPTPTPTRTASRTAAAVAPRVTTAPPAPRTTTATVPRGATTTAASLGVRGGLGGSVAGTDPLELGAGAVLFLGAAGGVAYTLRRRGTARHH</sequence>